<dbReference type="InterPro" id="IPR050752">
    <property type="entry name" value="C2H2-ZF_domain"/>
</dbReference>
<dbReference type="AlphaFoldDB" id="A0A158P1L9"/>
<dbReference type="PROSITE" id="PS00028">
    <property type="entry name" value="ZINC_FINGER_C2H2_1"/>
    <property type="match status" value="2"/>
</dbReference>
<accession>A0A158P1L9</accession>
<evidence type="ECO:0000256" key="1">
    <source>
        <dbReference type="ARBA" id="ARBA00022723"/>
    </source>
</evidence>
<evidence type="ECO:0000313" key="7">
    <source>
        <dbReference type="EnsemblMetazoa" id="XP_012063677.1"/>
    </source>
</evidence>
<dbReference type="eggNOG" id="KOG1721">
    <property type="taxonomic scope" value="Eukaryota"/>
</dbReference>
<dbReference type="PROSITE" id="PS50157">
    <property type="entry name" value="ZINC_FINGER_C2H2_2"/>
    <property type="match status" value="2"/>
</dbReference>
<evidence type="ECO:0000313" key="8">
    <source>
        <dbReference type="Proteomes" id="UP000005205"/>
    </source>
</evidence>
<reference evidence="8" key="1">
    <citation type="journal article" date="2011" name="PLoS Genet.">
        <title>The genome sequence of the leaf-cutter ant Atta cephalotes reveals insights into its obligate symbiotic lifestyle.</title>
        <authorList>
            <person name="Suen G."/>
            <person name="Teiling C."/>
            <person name="Li L."/>
            <person name="Holt C."/>
            <person name="Abouheif E."/>
            <person name="Bornberg-Bauer E."/>
            <person name="Bouffard P."/>
            <person name="Caldera E.J."/>
            <person name="Cash E."/>
            <person name="Cavanaugh A."/>
            <person name="Denas O."/>
            <person name="Elhaik E."/>
            <person name="Fave M.J."/>
            <person name="Gadau J."/>
            <person name="Gibson J.D."/>
            <person name="Graur D."/>
            <person name="Grubbs K.J."/>
            <person name="Hagen D.E."/>
            <person name="Harkins T.T."/>
            <person name="Helmkampf M."/>
            <person name="Hu H."/>
            <person name="Johnson B.R."/>
            <person name="Kim J."/>
            <person name="Marsh S.E."/>
            <person name="Moeller J.A."/>
            <person name="Munoz-Torres M.C."/>
            <person name="Murphy M.C."/>
            <person name="Naughton M.C."/>
            <person name="Nigam S."/>
            <person name="Overson R."/>
            <person name="Rajakumar R."/>
            <person name="Reese J.T."/>
            <person name="Scott J.J."/>
            <person name="Smith C.R."/>
            <person name="Tao S."/>
            <person name="Tsutsui N.D."/>
            <person name="Viljakainen L."/>
            <person name="Wissler L."/>
            <person name="Yandell M.D."/>
            <person name="Zimmer F."/>
            <person name="Taylor J."/>
            <person name="Slater S.C."/>
            <person name="Clifton S.W."/>
            <person name="Warren W.C."/>
            <person name="Elsik C.G."/>
            <person name="Smith C.D."/>
            <person name="Weinstock G.M."/>
            <person name="Gerardo N.M."/>
            <person name="Currie C.R."/>
        </authorList>
    </citation>
    <scope>NUCLEOTIDE SEQUENCE [LARGE SCALE GENOMIC DNA]</scope>
</reference>
<evidence type="ECO:0000259" key="6">
    <source>
        <dbReference type="PROSITE" id="PS50157"/>
    </source>
</evidence>
<evidence type="ECO:0000256" key="4">
    <source>
        <dbReference type="ARBA" id="ARBA00022833"/>
    </source>
</evidence>
<keyword evidence="8" id="KW-1185">Reference proteome</keyword>
<gene>
    <name evidence="7" type="primary">105627004</name>
</gene>
<sequence length="230" mass="27260">MLFNNTSGLDSHDKLAWYWNPYKYDQCEKSYTSKQNLRHINAKHTDERPYKCNECPATFSYLSSHIGHTKRHSEKPYLCELEKMESHPQRVPSESTLSDKTECVLQQYAIIFKVTSLEILRQSNRDVYTEVKPYKCEKYSHKMVHIDAKHHKYEKSYTSKHLLSRHINAKHTERPYKCEECSATFSYLSSHVGHTKRYSEKPYLCEICGKVFRTKNNIDRHSFVHSNKKA</sequence>
<dbReference type="Pfam" id="PF13912">
    <property type="entry name" value="zf-C2H2_6"/>
    <property type="match status" value="2"/>
</dbReference>
<proteinExistence type="predicted"/>
<dbReference type="GO" id="GO:0000981">
    <property type="term" value="F:DNA-binding transcription factor activity, RNA polymerase II-specific"/>
    <property type="evidence" value="ECO:0007669"/>
    <property type="project" value="TreeGrafter"/>
</dbReference>
<keyword evidence="3 5" id="KW-0863">Zinc-finger</keyword>
<protein>
    <recommendedName>
        <fullName evidence="6">C2H2-type domain-containing protein</fullName>
    </recommendedName>
</protein>
<dbReference type="GO" id="GO:0000978">
    <property type="term" value="F:RNA polymerase II cis-regulatory region sequence-specific DNA binding"/>
    <property type="evidence" value="ECO:0007669"/>
    <property type="project" value="TreeGrafter"/>
</dbReference>
<feature type="domain" description="C2H2-type" evidence="6">
    <location>
        <begin position="50"/>
        <end position="77"/>
    </location>
</feature>
<feature type="domain" description="C2H2-type" evidence="6">
    <location>
        <begin position="203"/>
        <end position="230"/>
    </location>
</feature>
<dbReference type="Pfam" id="PF00096">
    <property type="entry name" value="zf-C2H2"/>
    <property type="match status" value="1"/>
</dbReference>
<dbReference type="InterPro" id="IPR036236">
    <property type="entry name" value="Znf_C2H2_sf"/>
</dbReference>
<dbReference type="Gene3D" id="3.30.160.60">
    <property type="entry name" value="Classic Zinc Finger"/>
    <property type="match status" value="4"/>
</dbReference>
<dbReference type="EnsemblMetazoa" id="XM_012208287.1">
    <property type="protein sequence ID" value="XP_012063677.1"/>
    <property type="gene ID" value="LOC105627004"/>
</dbReference>
<organism evidence="7 8">
    <name type="scientific">Atta cephalotes</name>
    <name type="common">Leafcutter ant</name>
    <dbReference type="NCBI Taxonomy" id="12957"/>
    <lineage>
        <taxon>Eukaryota</taxon>
        <taxon>Metazoa</taxon>
        <taxon>Ecdysozoa</taxon>
        <taxon>Arthropoda</taxon>
        <taxon>Hexapoda</taxon>
        <taxon>Insecta</taxon>
        <taxon>Pterygota</taxon>
        <taxon>Neoptera</taxon>
        <taxon>Endopterygota</taxon>
        <taxon>Hymenoptera</taxon>
        <taxon>Apocrita</taxon>
        <taxon>Aculeata</taxon>
        <taxon>Formicoidea</taxon>
        <taxon>Formicidae</taxon>
        <taxon>Myrmicinae</taxon>
        <taxon>Atta</taxon>
    </lineage>
</organism>
<dbReference type="OrthoDB" id="3437960at2759"/>
<reference evidence="7" key="2">
    <citation type="submission" date="2016-04" db="UniProtKB">
        <authorList>
            <consortium name="EnsemblMetazoa"/>
        </authorList>
    </citation>
    <scope>IDENTIFICATION</scope>
</reference>
<dbReference type="GO" id="GO:0008270">
    <property type="term" value="F:zinc ion binding"/>
    <property type="evidence" value="ECO:0007669"/>
    <property type="project" value="UniProtKB-KW"/>
</dbReference>
<dbReference type="InParanoid" id="A0A158P1L9"/>
<dbReference type="InterPro" id="IPR013087">
    <property type="entry name" value="Znf_C2H2_type"/>
</dbReference>
<keyword evidence="2" id="KW-0677">Repeat</keyword>
<evidence type="ECO:0000256" key="3">
    <source>
        <dbReference type="ARBA" id="ARBA00022771"/>
    </source>
</evidence>
<dbReference type="PANTHER" id="PTHR24384:SF196">
    <property type="entry name" value="ZINC FINGER AND BTB DOMAIN-CONTAINING PROTEIN 11"/>
    <property type="match status" value="1"/>
</dbReference>
<dbReference type="KEGG" id="acep:105627004"/>
<dbReference type="FunFam" id="3.30.160.60:FF:000100">
    <property type="entry name" value="Zinc finger 45-like"/>
    <property type="match status" value="1"/>
</dbReference>
<keyword evidence="1" id="KW-0479">Metal-binding</keyword>
<evidence type="ECO:0000256" key="5">
    <source>
        <dbReference type="PROSITE-ProRule" id="PRU00042"/>
    </source>
</evidence>
<dbReference type="Proteomes" id="UP000005205">
    <property type="component" value="Unassembled WGS sequence"/>
</dbReference>
<dbReference type="PANTHER" id="PTHR24384">
    <property type="entry name" value="FINGER PUTATIVE TRANSCRIPTION FACTOR FAMILY-RELATED"/>
    <property type="match status" value="1"/>
</dbReference>
<name>A0A158P1L9_ATTCE</name>
<evidence type="ECO:0000256" key="2">
    <source>
        <dbReference type="ARBA" id="ARBA00022737"/>
    </source>
</evidence>
<dbReference type="SMART" id="SM00355">
    <property type="entry name" value="ZnF_C2H2"/>
    <property type="match status" value="4"/>
</dbReference>
<dbReference type="EMBL" id="ADTU01006558">
    <property type="status" value="NOT_ANNOTATED_CDS"/>
    <property type="molecule type" value="Genomic_DNA"/>
</dbReference>
<dbReference type="SUPFAM" id="SSF57667">
    <property type="entry name" value="beta-beta-alpha zinc fingers"/>
    <property type="match status" value="3"/>
</dbReference>
<keyword evidence="4" id="KW-0862">Zinc</keyword>